<protein>
    <submittedName>
        <fullName evidence="1">Uncharacterized protein</fullName>
    </submittedName>
</protein>
<comment type="caution">
    <text evidence="1">The sequence shown here is derived from an EMBL/GenBank/DDBJ whole genome shotgun (WGS) entry which is preliminary data.</text>
</comment>
<dbReference type="AlphaFoldDB" id="A0A834IP74"/>
<dbReference type="Proteomes" id="UP000625711">
    <property type="component" value="Unassembled WGS sequence"/>
</dbReference>
<accession>A0A834IP74</accession>
<name>A0A834IP74_RHYFE</name>
<dbReference type="EMBL" id="JAACXV010000250">
    <property type="protein sequence ID" value="KAF7281243.1"/>
    <property type="molecule type" value="Genomic_DNA"/>
</dbReference>
<sequence>MVRISSRGHFATTDIRIVIFPPRLLHPFTLMQSFCCNFFAAKVEFPPENFICKLNICDDDDVCESDYCRIYWAHGEKPSLAKSTVKYFVLEKFRPEEVRVEFQLVLDTFPFWIF</sequence>
<evidence type="ECO:0000313" key="1">
    <source>
        <dbReference type="EMBL" id="KAF7281243.1"/>
    </source>
</evidence>
<keyword evidence="2" id="KW-1185">Reference proteome</keyword>
<gene>
    <name evidence="1" type="ORF">GWI33_004977</name>
</gene>
<reference evidence="1" key="1">
    <citation type="submission" date="2020-08" db="EMBL/GenBank/DDBJ databases">
        <title>Genome sequencing and assembly of the red palm weevil Rhynchophorus ferrugineus.</title>
        <authorList>
            <person name="Dias G.B."/>
            <person name="Bergman C.M."/>
            <person name="Manee M."/>
        </authorList>
    </citation>
    <scope>NUCLEOTIDE SEQUENCE</scope>
    <source>
        <strain evidence="1">AA-2017</strain>
        <tissue evidence="1">Whole larva</tissue>
    </source>
</reference>
<organism evidence="1 2">
    <name type="scientific">Rhynchophorus ferrugineus</name>
    <name type="common">Red palm weevil</name>
    <name type="synonym">Curculio ferrugineus</name>
    <dbReference type="NCBI Taxonomy" id="354439"/>
    <lineage>
        <taxon>Eukaryota</taxon>
        <taxon>Metazoa</taxon>
        <taxon>Ecdysozoa</taxon>
        <taxon>Arthropoda</taxon>
        <taxon>Hexapoda</taxon>
        <taxon>Insecta</taxon>
        <taxon>Pterygota</taxon>
        <taxon>Neoptera</taxon>
        <taxon>Endopterygota</taxon>
        <taxon>Coleoptera</taxon>
        <taxon>Polyphaga</taxon>
        <taxon>Cucujiformia</taxon>
        <taxon>Curculionidae</taxon>
        <taxon>Dryophthorinae</taxon>
        <taxon>Rhynchophorus</taxon>
    </lineage>
</organism>
<evidence type="ECO:0000313" key="2">
    <source>
        <dbReference type="Proteomes" id="UP000625711"/>
    </source>
</evidence>
<proteinExistence type="predicted"/>